<gene>
    <name evidence="7" type="ORF">CEUSTIGMA_g9315.t1</name>
</gene>
<organism evidence="7 8">
    <name type="scientific">Chlamydomonas eustigma</name>
    <dbReference type="NCBI Taxonomy" id="1157962"/>
    <lineage>
        <taxon>Eukaryota</taxon>
        <taxon>Viridiplantae</taxon>
        <taxon>Chlorophyta</taxon>
        <taxon>core chlorophytes</taxon>
        <taxon>Chlorophyceae</taxon>
        <taxon>CS clade</taxon>
        <taxon>Chlamydomonadales</taxon>
        <taxon>Chlamydomonadaceae</taxon>
        <taxon>Chlamydomonas</taxon>
    </lineage>
</organism>
<dbReference type="Gene3D" id="3.10.50.40">
    <property type="match status" value="1"/>
</dbReference>
<dbReference type="InterPro" id="IPR046357">
    <property type="entry name" value="PPIase_dom_sf"/>
</dbReference>
<evidence type="ECO:0000313" key="8">
    <source>
        <dbReference type="Proteomes" id="UP000232323"/>
    </source>
</evidence>
<dbReference type="PANTHER" id="PTHR43811:SF26">
    <property type="entry name" value="PEPTIDYL-PROLYL CIS-TRANS ISOMERASE FKBP16-1, CHLOROPLASTIC"/>
    <property type="match status" value="1"/>
</dbReference>
<keyword evidence="8" id="KW-1185">Reference proteome</keyword>
<dbReference type="EC" id="5.2.1.8" evidence="2 5"/>
<evidence type="ECO:0000259" key="6">
    <source>
        <dbReference type="PROSITE" id="PS50059"/>
    </source>
</evidence>
<dbReference type="EMBL" id="BEGY01000072">
    <property type="protein sequence ID" value="GAX81887.1"/>
    <property type="molecule type" value="Genomic_DNA"/>
</dbReference>
<sequence length="237" mass="25593">MHVRSTNIASTSERFFSKPAAYRCVSPPQSTQRSHGDNLETSRRFLLSTLPLISIPLDLASYAPASHAASSVSPGEWSSPGLAVPEDPNAPKFVRTVSGVKIQELSQGSGSLFAEPGDLVLFDYILRRSNGYFIYGTVEGVSFQPRDVPIGPVAHRLGAGQMLPGLEEVLTGMKQGGKRRALIPPSVGYEAVESAGSRGSCSVAEPQPPTFATKRQLLNHCKEPLMFEVEVRRINKS</sequence>
<dbReference type="PROSITE" id="PS50059">
    <property type="entry name" value="FKBP_PPIASE"/>
    <property type="match status" value="1"/>
</dbReference>
<evidence type="ECO:0000256" key="3">
    <source>
        <dbReference type="ARBA" id="ARBA00023110"/>
    </source>
</evidence>
<feature type="domain" description="PPIase FKBP-type" evidence="6">
    <location>
        <begin position="117"/>
        <end position="235"/>
    </location>
</feature>
<evidence type="ECO:0000256" key="4">
    <source>
        <dbReference type="ARBA" id="ARBA00023235"/>
    </source>
</evidence>
<dbReference type="Pfam" id="PF00254">
    <property type="entry name" value="FKBP_C"/>
    <property type="match status" value="1"/>
</dbReference>
<dbReference type="OrthoDB" id="1902587at2759"/>
<comment type="caution">
    <text evidence="7">The sequence shown here is derived from an EMBL/GenBank/DDBJ whole genome shotgun (WGS) entry which is preliminary data.</text>
</comment>
<dbReference type="STRING" id="1157962.A0A250XFP2"/>
<proteinExistence type="predicted"/>
<comment type="catalytic activity">
    <reaction evidence="1 5">
        <text>[protein]-peptidylproline (omega=180) = [protein]-peptidylproline (omega=0)</text>
        <dbReference type="Rhea" id="RHEA:16237"/>
        <dbReference type="Rhea" id="RHEA-COMP:10747"/>
        <dbReference type="Rhea" id="RHEA-COMP:10748"/>
        <dbReference type="ChEBI" id="CHEBI:83833"/>
        <dbReference type="ChEBI" id="CHEBI:83834"/>
        <dbReference type="EC" id="5.2.1.8"/>
    </reaction>
</comment>
<name>A0A250XFP2_9CHLO</name>
<accession>A0A250XFP2</accession>
<dbReference type="SUPFAM" id="SSF54534">
    <property type="entry name" value="FKBP-like"/>
    <property type="match status" value="1"/>
</dbReference>
<evidence type="ECO:0000256" key="1">
    <source>
        <dbReference type="ARBA" id="ARBA00000971"/>
    </source>
</evidence>
<dbReference type="AlphaFoldDB" id="A0A250XFP2"/>
<evidence type="ECO:0000313" key="7">
    <source>
        <dbReference type="EMBL" id="GAX81887.1"/>
    </source>
</evidence>
<dbReference type="Proteomes" id="UP000232323">
    <property type="component" value="Unassembled WGS sequence"/>
</dbReference>
<dbReference type="InterPro" id="IPR001179">
    <property type="entry name" value="PPIase_FKBP_dom"/>
</dbReference>
<dbReference type="PANTHER" id="PTHR43811">
    <property type="entry name" value="FKBP-TYPE PEPTIDYL-PROLYL CIS-TRANS ISOMERASE FKPA"/>
    <property type="match status" value="1"/>
</dbReference>
<reference evidence="7 8" key="1">
    <citation type="submission" date="2017-08" db="EMBL/GenBank/DDBJ databases">
        <title>Acidophilic green algal genome provides insights into adaptation to an acidic environment.</title>
        <authorList>
            <person name="Hirooka S."/>
            <person name="Hirose Y."/>
            <person name="Kanesaki Y."/>
            <person name="Higuchi S."/>
            <person name="Fujiwara T."/>
            <person name="Onuma R."/>
            <person name="Era A."/>
            <person name="Ohbayashi R."/>
            <person name="Uzuka A."/>
            <person name="Nozaki H."/>
            <person name="Yoshikawa H."/>
            <person name="Miyagishima S.Y."/>
        </authorList>
    </citation>
    <scope>NUCLEOTIDE SEQUENCE [LARGE SCALE GENOMIC DNA]</scope>
    <source>
        <strain evidence="7 8">NIES-2499</strain>
    </source>
</reference>
<keyword evidence="3 5" id="KW-0697">Rotamase</keyword>
<protein>
    <recommendedName>
        <fullName evidence="2 5">peptidylprolyl isomerase</fullName>
        <ecNumber evidence="2 5">5.2.1.8</ecNumber>
    </recommendedName>
</protein>
<dbReference type="GO" id="GO:0003755">
    <property type="term" value="F:peptidyl-prolyl cis-trans isomerase activity"/>
    <property type="evidence" value="ECO:0007669"/>
    <property type="project" value="UniProtKB-KW"/>
</dbReference>
<evidence type="ECO:0000256" key="2">
    <source>
        <dbReference type="ARBA" id="ARBA00013194"/>
    </source>
</evidence>
<keyword evidence="4 5" id="KW-0413">Isomerase</keyword>
<evidence type="ECO:0000256" key="5">
    <source>
        <dbReference type="PROSITE-ProRule" id="PRU00277"/>
    </source>
</evidence>